<dbReference type="PANTHER" id="PTHR42718:SF46">
    <property type="entry name" value="BLR6921 PROTEIN"/>
    <property type="match status" value="1"/>
</dbReference>
<dbReference type="GO" id="GO:0005886">
    <property type="term" value="C:plasma membrane"/>
    <property type="evidence" value="ECO:0007669"/>
    <property type="project" value="UniProtKB-SubCell"/>
</dbReference>
<keyword evidence="5 7" id="KW-1133">Transmembrane helix</keyword>
<keyword evidence="4 7" id="KW-0812">Transmembrane</keyword>
<feature type="transmembrane region" description="Helical" evidence="7">
    <location>
        <begin position="6"/>
        <end position="30"/>
    </location>
</feature>
<dbReference type="RefSeq" id="WP_091791878.1">
    <property type="nucleotide sequence ID" value="NZ_FNAF01000006.1"/>
</dbReference>
<dbReference type="Gene3D" id="1.20.1250.20">
    <property type="entry name" value="MFS general substrate transporter like domains"/>
    <property type="match status" value="1"/>
</dbReference>
<dbReference type="Pfam" id="PF07690">
    <property type="entry name" value="MFS_1"/>
    <property type="match status" value="1"/>
</dbReference>
<dbReference type="InterPro" id="IPR011701">
    <property type="entry name" value="MFS"/>
</dbReference>
<feature type="domain" description="Major facilitator superfamily (MFS) profile" evidence="8">
    <location>
        <begin position="8"/>
        <end position="443"/>
    </location>
</feature>
<gene>
    <name evidence="9" type="ORF">SAMN04489866_106104</name>
</gene>
<evidence type="ECO:0000256" key="1">
    <source>
        <dbReference type="ARBA" id="ARBA00004651"/>
    </source>
</evidence>
<keyword evidence="2" id="KW-0813">Transport</keyword>
<feature type="transmembrane region" description="Helical" evidence="7">
    <location>
        <begin position="299"/>
        <end position="316"/>
    </location>
</feature>
<dbReference type="STRING" id="2741.SAMN04489866_106104"/>
<feature type="transmembrane region" description="Helical" evidence="7">
    <location>
        <begin position="74"/>
        <end position="100"/>
    </location>
</feature>
<feature type="transmembrane region" description="Helical" evidence="7">
    <location>
        <begin position="37"/>
        <end position="54"/>
    </location>
</feature>
<proteinExistence type="predicted"/>
<accession>A0A1G6XDS8</accession>
<dbReference type="PANTHER" id="PTHR42718">
    <property type="entry name" value="MAJOR FACILITATOR SUPERFAMILY MULTIDRUG TRANSPORTER MFSC"/>
    <property type="match status" value="1"/>
</dbReference>
<feature type="transmembrane region" description="Helical" evidence="7">
    <location>
        <begin position="261"/>
        <end position="287"/>
    </location>
</feature>
<feature type="transmembrane region" description="Helical" evidence="7">
    <location>
        <begin position="162"/>
        <end position="181"/>
    </location>
</feature>
<evidence type="ECO:0000256" key="5">
    <source>
        <dbReference type="ARBA" id="ARBA00022989"/>
    </source>
</evidence>
<feature type="transmembrane region" description="Helical" evidence="7">
    <location>
        <begin position="398"/>
        <end position="414"/>
    </location>
</feature>
<dbReference type="Proteomes" id="UP000198995">
    <property type="component" value="Unassembled WGS sequence"/>
</dbReference>
<evidence type="ECO:0000256" key="7">
    <source>
        <dbReference type="SAM" id="Phobius"/>
    </source>
</evidence>
<evidence type="ECO:0000313" key="9">
    <source>
        <dbReference type="EMBL" id="SDD75396.1"/>
    </source>
</evidence>
<evidence type="ECO:0000256" key="6">
    <source>
        <dbReference type="ARBA" id="ARBA00023136"/>
    </source>
</evidence>
<keyword evidence="6 7" id="KW-0472">Membrane</keyword>
<dbReference type="InterPro" id="IPR036259">
    <property type="entry name" value="MFS_trans_sf"/>
</dbReference>
<evidence type="ECO:0000313" key="10">
    <source>
        <dbReference type="Proteomes" id="UP000198995"/>
    </source>
</evidence>
<evidence type="ECO:0000256" key="4">
    <source>
        <dbReference type="ARBA" id="ARBA00022692"/>
    </source>
</evidence>
<evidence type="ECO:0000256" key="2">
    <source>
        <dbReference type="ARBA" id="ARBA00022448"/>
    </source>
</evidence>
<protein>
    <submittedName>
        <fullName evidence="9">Sugar phosphate permease</fullName>
    </submittedName>
</protein>
<feature type="transmembrane region" description="Helical" evidence="7">
    <location>
        <begin position="354"/>
        <end position="377"/>
    </location>
</feature>
<dbReference type="OrthoDB" id="102502at2"/>
<comment type="subcellular location">
    <subcellularLocation>
        <location evidence="1">Cell membrane</location>
        <topology evidence="1">Multi-pass membrane protein</topology>
    </subcellularLocation>
</comment>
<dbReference type="SUPFAM" id="SSF103473">
    <property type="entry name" value="MFS general substrate transporter"/>
    <property type="match status" value="1"/>
</dbReference>
<feature type="transmembrane region" description="Helical" evidence="7">
    <location>
        <begin position="420"/>
        <end position="441"/>
    </location>
</feature>
<dbReference type="InterPro" id="IPR020846">
    <property type="entry name" value="MFS_dom"/>
</dbReference>
<feature type="transmembrane region" description="Helical" evidence="7">
    <location>
        <begin position="224"/>
        <end position="240"/>
    </location>
</feature>
<sequence length="453" mass="48979">MKATHMPAVAGMSLGVMLNPLNSSMIALALYNIQKDFSLSFATVSWLVTAFYVASMVGQPLMGRLGDMAGHKRLFMLGLVLSLAAAVGGMLAPTFVFLLVMRICQSLGTSPLFPCANATVRRVYNAEKGEMVAVMATVNSAMAAFGPSIGGLAIALWAWQGIFVVNIPVTLLALFLCWRYFPSDAHALRLKAGLLKEVDLPGVFYFTMAVLAFVEFLLSWERGVAWWLLILGLSALVYFVRREQKTATPFIDLQLFHDHPMIGVTLLMHWFMNGYYYIIFFGMPLYLQTVMGFPPGKTGLIMLSCAGVSMVAGPLAGRHSDRFGYAKAMAFGVLVLALAGGLFRWAFLGHGLTVLVLLMAVSGLAYGALNVTIQLALMQHTPPAYMGMATGLLQSSRYLGAISAGVALALVVVGDMTAAMFGSLINVMLVAGLLLLALWALSHRWDKEGDKTF</sequence>
<name>A0A1G6XDS8_PEPNI</name>
<feature type="transmembrane region" description="Helical" evidence="7">
    <location>
        <begin position="131"/>
        <end position="156"/>
    </location>
</feature>
<dbReference type="AlphaFoldDB" id="A0A1G6XDS8"/>
<dbReference type="Gene3D" id="1.20.1720.10">
    <property type="entry name" value="Multidrug resistance protein D"/>
    <property type="match status" value="1"/>
</dbReference>
<dbReference type="GO" id="GO:0022857">
    <property type="term" value="F:transmembrane transporter activity"/>
    <property type="evidence" value="ECO:0007669"/>
    <property type="project" value="InterPro"/>
</dbReference>
<organism evidence="9 10">
    <name type="scientific">Peptococcus niger</name>
    <dbReference type="NCBI Taxonomy" id="2741"/>
    <lineage>
        <taxon>Bacteria</taxon>
        <taxon>Bacillati</taxon>
        <taxon>Bacillota</taxon>
        <taxon>Clostridia</taxon>
        <taxon>Eubacteriales</taxon>
        <taxon>Peptococcaceae</taxon>
        <taxon>Peptococcus</taxon>
    </lineage>
</organism>
<reference evidence="9 10" key="1">
    <citation type="submission" date="2016-10" db="EMBL/GenBank/DDBJ databases">
        <authorList>
            <person name="de Groot N.N."/>
        </authorList>
    </citation>
    <scope>NUCLEOTIDE SEQUENCE [LARGE SCALE GENOMIC DNA]</scope>
    <source>
        <strain evidence="9 10">DSM 20475</strain>
    </source>
</reference>
<dbReference type="EMBL" id="FNAF01000006">
    <property type="protein sequence ID" value="SDD75396.1"/>
    <property type="molecule type" value="Genomic_DNA"/>
</dbReference>
<dbReference type="PROSITE" id="PS50850">
    <property type="entry name" value="MFS"/>
    <property type="match status" value="1"/>
</dbReference>
<evidence type="ECO:0000259" key="8">
    <source>
        <dbReference type="PROSITE" id="PS50850"/>
    </source>
</evidence>
<feature type="transmembrane region" description="Helical" evidence="7">
    <location>
        <begin position="202"/>
        <end position="218"/>
    </location>
</feature>
<keyword evidence="3" id="KW-1003">Cell membrane</keyword>
<dbReference type="CDD" id="cd17321">
    <property type="entry name" value="MFS_MMR_MDR_like"/>
    <property type="match status" value="1"/>
</dbReference>
<evidence type="ECO:0000256" key="3">
    <source>
        <dbReference type="ARBA" id="ARBA00022475"/>
    </source>
</evidence>
<keyword evidence="10" id="KW-1185">Reference proteome</keyword>
<feature type="transmembrane region" description="Helical" evidence="7">
    <location>
        <begin position="328"/>
        <end position="348"/>
    </location>
</feature>